<dbReference type="Proteomes" id="UP001432251">
    <property type="component" value="Chromosome"/>
</dbReference>
<organism evidence="1 2">
    <name type="scientific">Streptomyces citrinus</name>
    <dbReference type="NCBI Taxonomy" id="3118173"/>
    <lineage>
        <taxon>Bacteria</taxon>
        <taxon>Bacillati</taxon>
        <taxon>Actinomycetota</taxon>
        <taxon>Actinomycetes</taxon>
        <taxon>Kitasatosporales</taxon>
        <taxon>Streptomycetaceae</taxon>
        <taxon>Streptomyces</taxon>
    </lineage>
</organism>
<keyword evidence="2" id="KW-1185">Reference proteome</keyword>
<evidence type="ECO:0000313" key="1">
    <source>
        <dbReference type="EMBL" id="WWQ65978.1"/>
    </source>
</evidence>
<accession>A0ACD5AFH1</accession>
<reference evidence="1" key="1">
    <citation type="journal article" date="2025" name="Int. J. Syst. Evol. Microbiol.">
        <title>Streptomyces citrinus sp. nov., with yellow diffusible pigment.</title>
        <authorList>
            <person name="He Y."/>
            <person name="Yang E."/>
            <person name="Xu J."/>
            <person name="Sun Y."/>
            <person name="Sun L."/>
        </authorList>
    </citation>
    <scope>NUCLEOTIDE SEQUENCE</scope>
    <source>
        <strain evidence="1">Q6</strain>
    </source>
</reference>
<dbReference type="EMBL" id="CP146022">
    <property type="protein sequence ID" value="WWQ65978.1"/>
    <property type="molecule type" value="Genomic_DNA"/>
</dbReference>
<gene>
    <name evidence="1" type="ORF">V2W30_23390</name>
</gene>
<evidence type="ECO:0000313" key="2">
    <source>
        <dbReference type="Proteomes" id="UP001432251"/>
    </source>
</evidence>
<proteinExistence type="predicted"/>
<sequence>MRITAPTRAAALLAVAVLPFALTACSSGDSDGSAGSQGAASSPSAAPTSHNPDEGLATGADLKKALAPASFFGAGYKVDPDGVRDTGTSFQKQSADPAAPAKPDCTKFGGTSWIALTGDEGVSFAQNDYVNDDSSADIAQEIDVFRGTTATTVMRHLRKVVAACPTYKDADTKSVVKVAGTAASGLGDEAYAITLTDPTWTNGTTLIAVRKGTAVVSIMSTDGHDNGAATAKKLAAKVTAAVTG</sequence>
<protein>
    <submittedName>
        <fullName evidence="1">Uncharacterized protein</fullName>
    </submittedName>
</protein>
<name>A0ACD5AFH1_9ACTN</name>